<dbReference type="STRING" id="933852.A0A0C3BPL3"/>
<keyword evidence="1 2" id="KW-0728">SH3 domain</keyword>
<dbReference type="Pfam" id="PF00018">
    <property type="entry name" value="SH3_1"/>
    <property type="match status" value="1"/>
</dbReference>
<feature type="compositionally biased region" description="Low complexity" evidence="4">
    <location>
        <begin position="340"/>
        <end position="356"/>
    </location>
</feature>
<dbReference type="GO" id="GO:0097320">
    <property type="term" value="P:plasma membrane tubulation"/>
    <property type="evidence" value="ECO:0007669"/>
    <property type="project" value="TreeGrafter"/>
</dbReference>
<evidence type="ECO:0000256" key="3">
    <source>
        <dbReference type="SAM" id="Coils"/>
    </source>
</evidence>
<dbReference type="Gene3D" id="2.30.30.40">
    <property type="entry name" value="SH3 Domains"/>
    <property type="match status" value="1"/>
</dbReference>
<feature type="domain" description="SH3" evidence="5">
    <location>
        <begin position="392"/>
        <end position="451"/>
    </location>
</feature>
<feature type="coiled-coil region" evidence="3">
    <location>
        <begin position="149"/>
        <end position="182"/>
    </location>
</feature>
<dbReference type="GO" id="GO:0051666">
    <property type="term" value="P:actin cortical patch localization"/>
    <property type="evidence" value="ECO:0007669"/>
    <property type="project" value="InterPro"/>
</dbReference>
<dbReference type="Proteomes" id="UP000054097">
    <property type="component" value="Unassembled WGS sequence"/>
</dbReference>
<dbReference type="FunFam" id="2.30.30.40:FF:000100">
    <property type="entry name" value="SH3 domain-containing YSC84-like protein 1"/>
    <property type="match status" value="1"/>
</dbReference>
<name>A0A0C3BPL3_SERVB</name>
<sequence length="451" mass="49708">MKGISRFVSRTPHLLTSKVGLAKKSNDPEFDEYNRSFEIMEKAVEELLKDSKVFAEAVVTMLESGAKFSAGYANIFHPGQGEYDLIGNHPDSDKTFKNVDGYVVAMQELKDTLGPELELISTRIIAPAKEFQGVMKTIRKNITKRDHKLVDYDRHNNNLNKLREKKEKNLNDEKNLFKLEQDFDLATQEYEAINAALKTDLPQFMVLATQFIDPLFHSFYYMQLNIYYLMMEKLQGFATETKYLYEVTSHDILNDYQQKRGDTWEHLDALTINKRGGSTAMRMAKRQESVGSGLSRATTSASAASSTSGFKKAAPPPPPGSAGPAGGGFKKMPPPPPPGSSFAAKRANTVSSAVSAAPPPPYTAGNSPAAAVAAATKRPPPPPPSKAKKPVPQPTYVIALYDFAAQADGDLDFKTGDKIEVVTRTPSTEDWWKGRLNGREGVFPGNYVQDA</sequence>
<reference evidence="7 8" key="1">
    <citation type="submission" date="2014-04" db="EMBL/GenBank/DDBJ databases">
        <authorList>
            <consortium name="DOE Joint Genome Institute"/>
            <person name="Kuo A."/>
            <person name="Zuccaro A."/>
            <person name="Kohler A."/>
            <person name="Nagy L.G."/>
            <person name="Floudas D."/>
            <person name="Copeland A."/>
            <person name="Barry K.W."/>
            <person name="Cichocki N."/>
            <person name="Veneault-Fourrey C."/>
            <person name="LaButti K."/>
            <person name="Lindquist E.A."/>
            <person name="Lipzen A."/>
            <person name="Lundell T."/>
            <person name="Morin E."/>
            <person name="Murat C."/>
            <person name="Sun H."/>
            <person name="Tunlid A."/>
            <person name="Henrissat B."/>
            <person name="Grigoriev I.V."/>
            <person name="Hibbett D.S."/>
            <person name="Martin F."/>
            <person name="Nordberg H.P."/>
            <person name="Cantor M.N."/>
            <person name="Hua S.X."/>
        </authorList>
    </citation>
    <scope>NUCLEOTIDE SEQUENCE [LARGE SCALE GENOMIC DNA]</scope>
    <source>
        <strain evidence="7 8">MAFF 305830</strain>
    </source>
</reference>
<dbReference type="GO" id="GO:1990528">
    <property type="term" value="C:Rvs161p-Rvs167p complex"/>
    <property type="evidence" value="ECO:0007669"/>
    <property type="project" value="TreeGrafter"/>
</dbReference>
<dbReference type="SMART" id="SM00721">
    <property type="entry name" value="BAR"/>
    <property type="match status" value="1"/>
</dbReference>
<dbReference type="Pfam" id="PF03114">
    <property type="entry name" value="BAR"/>
    <property type="match status" value="1"/>
</dbReference>
<dbReference type="PANTHER" id="PTHR47174">
    <property type="entry name" value="BRIDGING INTEGRATOR 3"/>
    <property type="match status" value="1"/>
</dbReference>
<dbReference type="PANTHER" id="PTHR47174:SF1">
    <property type="entry name" value="REDUCED VIABILITY UPON STARVATION PROTEIN 167"/>
    <property type="match status" value="1"/>
</dbReference>
<dbReference type="InterPro" id="IPR001452">
    <property type="entry name" value="SH3_domain"/>
</dbReference>
<dbReference type="InterPro" id="IPR027267">
    <property type="entry name" value="AH/BAR_dom_sf"/>
</dbReference>
<dbReference type="SMART" id="SM00326">
    <property type="entry name" value="SH3"/>
    <property type="match status" value="1"/>
</dbReference>
<feature type="domain" description="BAR" evidence="6">
    <location>
        <begin position="15"/>
        <end position="269"/>
    </location>
</feature>
<dbReference type="Gene3D" id="1.20.1270.60">
    <property type="entry name" value="Arfaptin homology (AH) domain/BAR domain"/>
    <property type="match status" value="1"/>
</dbReference>
<dbReference type="InterPro" id="IPR046982">
    <property type="entry name" value="BIN3/RVS161-like"/>
</dbReference>
<dbReference type="PRINTS" id="PR00452">
    <property type="entry name" value="SH3DOMAIN"/>
</dbReference>
<dbReference type="AlphaFoldDB" id="A0A0C3BPL3"/>
<dbReference type="PROSITE" id="PS51021">
    <property type="entry name" value="BAR"/>
    <property type="match status" value="1"/>
</dbReference>
<dbReference type="GO" id="GO:0008289">
    <property type="term" value="F:lipid binding"/>
    <property type="evidence" value="ECO:0007669"/>
    <property type="project" value="TreeGrafter"/>
</dbReference>
<dbReference type="SUPFAM" id="SSF50044">
    <property type="entry name" value="SH3-domain"/>
    <property type="match status" value="1"/>
</dbReference>
<evidence type="ECO:0000313" key="7">
    <source>
        <dbReference type="EMBL" id="KIM34034.1"/>
    </source>
</evidence>
<feature type="compositionally biased region" description="Low complexity" evidence="4">
    <location>
        <begin position="368"/>
        <end position="377"/>
    </location>
</feature>
<dbReference type="GO" id="GO:0030479">
    <property type="term" value="C:actin cortical patch"/>
    <property type="evidence" value="ECO:0007669"/>
    <property type="project" value="TreeGrafter"/>
</dbReference>
<feature type="compositionally biased region" description="Low complexity" evidence="4">
    <location>
        <begin position="291"/>
        <end position="313"/>
    </location>
</feature>
<dbReference type="GO" id="GO:0006897">
    <property type="term" value="P:endocytosis"/>
    <property type="evidence" value="ECO:0007669"/>
    <property type="project" value="InterPro"/>
</dbReference>
<proteinExistence type="predicted"/>
<accession>A0A0C3BPL3</accession>
<dbReference type="InterPro" id="IPR004148">
    <property type="entry name" value="BAR_dom"/>
</dbReference>
<dbReference type="PROSITE" id="PS50002">
    <property type="entry name" value="SH3"/>
    <property type="match status" value="1"/>
</dbReference>
<evidence type="ECO:0000313" key="8">
    <source>
        <dbReference type="Proteomes" id="UP000054097"/>
    </source>
</evidence>
<dbReference type="GO" id="GO:0031097">
    <property type="term" value="C:medial cortex"/>
    <property type="evidence" value="ECO:0007669"/>
    <property type="project" value="TreeGrafter"/>
</dbReference>
<organism evidence="7 8">
    <name type="scientific">Serendipita vermifera MAFF 305830</name>
    <dbReference type="NCBI Taxonomy" id="933852"/>
    <lineage>
        <taxon>Eukaryota</taxon>
        <taxon>Fungi</taxon>
        <taxon>Dikarya</taxon>
        <taxon>Basidiomycota</taxon>
        <taxon>Agaricomycotina</taxon>
        <taxon>Agaricomycetes</taxon>
        <taxon>Sebacinales</taxon>
        <taxon>Serendipitaceae</taxon>
        <taxon>Serendipita</taxon>
    </lineage>
</organism>
<feature type="region of interest" description="Disordered" evidence="4">
    <location>
        <begin position="278"/>
        <end position="391"/>
    </location>
</feature>
<reference evidence="8" key="2">
    <citation type="submission" date="2015-01" db="EMBL/GenBank/DDBJ databases">
        <title>Evolutionary Origins and Diversification of the Mycorrhizal Mutualists.</title>
        <authorList>
            <consortium name="DOE Joint Genome Institute"/>
            <consortium name="Mycorrhizal Genomics Consortium"/>
            <person name="Kohler A."/>
            <person name="Kuo A."/>
            <person name="Nagy L.G."/>
            <person name="Floudas D."/>
            <person name="Copeland A."/>
            <person name="Barry K.W."/>
            <person name="Cichocki N."/>
            <person name="Veneault-Fourrey C."/>
            <person name="LaButti K."/>
            <person name="Lindquist E.A."/>
            <person name="Lipzen A."/>
            <person name="Lundell T."/>
            <person name="Morin E."/>
            <person name="Murat C."/>
            <person name="Riley R."/>
            <person name="Ohm R."/>
            <person name="Sun H."/>
            <person name="Tunlid A."/>
            <person name="Henrissat B."/>
            <person name="Grigoriev I.V."/>
            <person name="Hibbett D.S."/>
            <person name="Martin F."/>
        </authorList>
    </citation>
    <scope>NUCLEOTIDE SEQUENCE [LARGE SCALE GENOMIC DNA]</scope>
    <source>
        <strain evidence="8">MAFF 305830</strain>
    </source>
</reference>
<dbReference type="SUPFAM" id="SSF103657">
    <property type="entry name" value="BAR/IMD domain-like"/>
    <property type="match status" value="1"/>
</dbReference>
<keyword evidence="3" id="KW-0175">Coiled coil</keyword>
<evidence type="ECO:0000256" key="4">
    <source>
        <dbReference type="SAM" id="MobiDB-lite"/>
    </source>
</evidence>
<evidence type="ECO:0000256" key="2">
    <source>
        <dbReference type="PROSITE-ProRule" id="PRU00192"/>
    </source>
</evidence>
<evidence type="ECO:0000259" key="6">
    <source>
        <dbReference type="PROSITE" id="PS51021"/>
    </source>
</evidence>
<dbReference type="EMBL" id="KN824277">
    <property type="protein sequence ID" value="KIM34034.1"/>
    <property type="molecule type" value="Genomic_DNA"/>
</dbReference>
<keyword evidence="8" id="KW-1185">Reference proteome</keyword>
<protein>
    <recommendedName>
        <fullName evidence="9">BAR domain-containing protein</fullName>
    </recommendedName>
</protein>
<evidence type="ECO:0000256" key="1">
    <source>
        <dbReference type="ARBA" id="ARBA00022443"/>
    </source>
</evidence>
<evidence type="ECO:0000259" key="5">
    <source>
        <dbReference type="PROSITE" id="PS50002"/>
    </source>
</evidence>
<dbReference type="OrthoDB" id="2159336at2759"/>
<dbReference type="HOGENOM" id="CLU_025518_1_0_1"/>
<dbReference type="InterPro" id="IPR036028">
    <property type="entry name" value="SH3-like_dom_sf"/>
</dbReference>
<dbReference type="GO" id="GO:0043332">
    <property type="term" value="C:mating projection tip"/>
    <property type="evidence" value="ECO:0007669"/>
    <property type="project" value="TreeGrafter"/>
</dbReference>
<evidence type="ECO:0008006" key="9">
    <source>
        <dbReference type="Google" id="ProtNLM"/>
    </source>
</evidence>
<gene>
    <name evidence="7" type="ORF">M408DRAFT_13697</name>
</gene>
<dbReference type="CDD" id="cd07599">
    <property type="entry name" value="BAR_Rvs167p"/>
    <property type="match status" value="1"/>
</dbReference>